<dbReference type="RefSeq" id="WP_344048065.1">
    <property type="nucleotide sequence ID" value="NZ_BAAAPB010000005.1"/>
</dbReference>
<name>A0ABN2RV25_9ACTN</name>
<dbReference type="Gene3D" id="2.30.30.140">
    <property type="match status" value="1"/>
</dbReference>
<evidence type="ECO:0000256" key="1">
    <source>
        <dbReference type="ARBA" id="ARBA00006018"/>
    </source>
</evidence>
<proteinExistence type="inferred from homology"/>
<dbReference type="Pfam" id="PF01455">
    <property type="entry name" value="HupF_HypC"/>
    <property type="match status" value="1"/>
</dbReference>
<accession>A0ABN2RV25</accession>
<sequence>MCLGDIAQVVELVDQHTVRARVGDRLVTVSLMTLDAPVALGEWLQVHSGFALARLTEDERREAARIRNAPQEER</sequence>
<evidence type="ECO:0000313" key="3">
    <source>
        <dbReference type="Proteomes" id="UP001500571"/>
    </source>
</evidence>
<keyword evidence="3" id="KW-1185">Reference proteome</keyword>
<dbReference type="EMBL" id="BAAAPB010000005">
    <property type="protein sequence ID" value="GAA1975263.1"/>
    <property type="molecule type" value="Genomic_DNA"/>
</dbReference>
<dbReference type="Proteomes" id="UP001500571">
    <property type="component" value="Unassembled WGS sequence"/>
</dbReference>
<dbReference type="InterPro" id="IPR001109">
    <property type="entry name" value="Hydrogenase_HupF/HypC"/>
</dbReference>
<organism evidence="2 3">
    <name type="scientific">Nocardioides panacihumi</name>
    <dbReference type="NCBI Taxonomy" id="400774"/>
    <lineage>
        <taxon>Bacteria</taxon>
        <taxon>Bacillati</taxon>
        <taxon>Actinomycetota</taxon>
        <taxon>Actinomycetes</taxon>
        <taxon>Propionibacteriales</taxon>
        <taxon>Nocardioidaceae</taxon>
        <taxon>Nocardioides</taxon>
    </lineage>
</organism>
<protein>
    <submittedName>
        <fullName evidence="2">HypC/HybG/HupF family hydrogenase formation chaperone</fullName>
    </submittedName>
</protein>
<reference evidence="3" key="1">
    <citation type="journal article" date="2019" name="Int. J. Syst. Evol. Microbiol.">
        <title>The Global Catalogue of Microorganisms (GCM) 10K type strain sequencing project: providing services to taxonomists for standard genome sequencing and annotation.</title>
        <authorList>
            <consortium name="The Broad Institute Genomics Platform"/>
            <consortium name="The Broad Institute Genome Sequencing Center for Infectious Disease"/>
            <person name="Wu L."/>
            <person name="Ma J."/>
        </authorList>
    </citation>
    <scope>NUCLEOTIDE SEQUENCE [LARGE SCALE GENOMIC DNA]</scope>
    <source>
        <strain evidence="3">JCM 15309</strain>
    </source>
</reference>
<evidence type="ECO:0000313" key="2">
    <source>
        <dbReference type="EMBL" id="GAA1975263.1"/>
    </source>
</evidence>
<gene>
    <name evidence="2" type="ORF">GCM10009798_40630</name>
</gene>
<comment type="caution">
    <text evidence="2">The sequence shown here is derived from an EMBL/GenBank/DDBJ whole genome shotgun (WGS) entry which is preliminary data.</text>
</comment>
<comment type="similarity">
    <text evidence="1">Belongs to the HupF/HypC family.</text>
</comment>
<dbReference type="SUPFAM" id="SSF159127">
    <property type="entry name" value="HupF/HypC-like"/>
    <property type="match status" value="1"/>
</dbReference>